<proteinExistence type="predicted"/>
<protein>
    <recommendedName>
        <fullName evidence="3">Cytochrome P460 domain-containing protein</fullName>
    </recommendedName>
</protein>
<accession>A0ABU9AYT1</accession>
<evidence type="ECO:0008006" key="3">
    <source>
        <dbReference type="Google" id="ProtNLM"/>
    </source>
</evidence>
<keyword evidence="2" id="KW-1185">Reference proteome</keyword>
<reference evidence="1 2" key="1">
    <citation type="submission" date="2024-04" db="EMBL/GenBank/DDBJ databases">
        <title>Luteolibacter sp. isolated from soil.</title>
        <authorList>
            <person name="An J."/>
        </authorList>
    </citation>
    <scope>NUCLEOTIDE SEQUENCE [LARGE SCALE GENOMIC DNA]</scope>
    <source>
        <strain evidence="1 2">Y139</strain>
    </source>
</reference>
<dbReference type="EMBL" id="JBBUKT010000009">
    <property type="protein sequence ID" value="MEK7952901.1"/>
    <property type="molecule type" value="Genomic_DNA"/>
</dbReference>
<evidence type="ECO:0000313" key="2">
    <source>
        <dbReference type="Proteomes" id="UP001371305"/>
    </source>
</evidence>
<comment type="caution">
    <text evidence="1">The sequence shown here is derived from an EMBL/GenBank/DDBJ whole genome shotgun (WGS) entry which is preliminary data.</text>
</comment>
<organism evidence="1 2">
    <name type="scientific">Luteolibacter soli</name>
    <dbReference type="NCBI Taxonomy" id="3135280"/>
    <lineage>
        <taxon>Bacteria</taxon>
        <taxon>Pseudomonadati</taxon>
        <taxon>Verrucomicrobiota</taxon>
        <taxon>Verrucomicrobiia</taxon>
        <taxon>Verrucomicrobiales</taxon>
        <taxon>Verrucomicrobiaceae</taxon>
        <taxon>Luteolibacter</taxon>
    </lineage>
</organism>
<evidence type="ECO:0000313" key="1">
    <source>
        <dbReference type="EMBL" id="MEK7952901.1"/>
    </source>
</evidence>
<dbReference type="Proteomes" id="UP001371305">
    <property type="component" value="Unassembled WGS sequence"/>
</dbReference>
<sequence length="179" mass="19893">MKALAALAAFVFASCTTTSCWKGGIPMRETEMHAQWGAEVDINQSANNVKIYRGLNHPIADKARYDSQVKKGGWVEFEGFKFKAEPLSLPAGTAEKVLDIYKRSASHEALATKTTCAGFHPDYALVWSKGGKRRVLQICYGCHEWKYFGPGGTVHTDIEDKTYFGELTTKLLPKPRPHP</sequence>
<dbReference type="PROSITE" id="PS51257">
    <property type="entry name" value="PROKAR_LIPOPROTEIN"/>
    <property type="match status" value="1"/>
</dbReference>
<dbReference type="RefSeq" id="WP_341406661.1">
    <property type="nucleotide sequence ID" value="NZ_JBBUKT010000009.1"/>
</dbReference>
<gene>
    <name evidence="1" type="ORF">WKV53_20480</name>
</gene>
<name>A0ABU9AYT1_9BACT</name>